<dbReference type="GO" id="GO:0004575">
    <property type="term" value="F:sucrose alpha-glucosidase activity"/>
    <property type="evidence" value="ECO:0007669"/>
    <property type="project" value="TreeGrafter"/>
</dbReference>
<dbReference type="FunFam" id="3.90.400.10:FF:000004">
    <property type="entry name" value="Oligo-1,6-glucosidase"/>
    <property type="match status" value="1"/>
</dbReference>
<dbReference type="GO" id="GO:0005987">
    <property type="term" value="P:sucrose catabolic process"/>
    <property type="evidence" value="ECO:0007669"/>
    <property type="project" value="TreeGrafter"/>
</dbReference>
<dbReference type="Gene3D" id="2.60.40.1180">
    <property type="entry name" value="Golgi alpha-mannosidase II"/>
    <property type="match status" value="1"/>
</dbReference>
<protein>
    <submittedName>
        <fullName evidence="6">CAZyme family GH13</fullName>
    </submittedName>
</protein>
<reference evidence="6" key="1">
    <citation type="submission" date="2022-12" db="EMBL/GenBank/DDBJ databases">
        <authorList>
            <person name="Petersen C."/>
        </authorList>
    </citation>
    <scope>NUCLEOTIDE SEQUENCE</scope>
    <source>
        <strain evidence="6">IBT 21472</strain>
    </source>
</reference>
<dbReference type="Pfam" id="PF00128">
    <property type="entry name" value="Alpha-amylase"/>
    <property type="match status" value="1"/>
</dbReference>
<dbReference type="AlphaFoldDB" id="A0A9W9KUB3"/>
<dbReference type="SUPFAM" id="SSF51445">
    <property type="entry name" value="(Trans)glycosidases"/>
    <property type="match status" value="1"/>
</dbReference>
<dbReference type="SMART" id="SM00642">
    <property type="entry name" value="Aamy"/>
    <property type="match status" value="1"/>
</dbReference>
<dbReference type="CDD" id="cd11333">
    <property type="entry name" value="AmyAc_SI_OligoGlu_DGase"/>
    <property type="match status" value="1"/>
</dbReference>
<organism evidence="6 7">
    <name type="scientific">Penicillium atrosanguineum</name>
    <dbReference type="NCBI Taxonomy" id="1132637"/>
    <lineage>
        <taxon>Eukaryota</taxon>
        <taxon>Fungi</taxon>
        <taxon>Dikarya</taxon>
        <taxon>Ascomycota</taxon>
        <taxon>Pezizomycotina</taxon>
        <taxon>Eurotiomycetes</taxon>
        <taxon>Eurotiomycetidae</taxon>
        <taxon>Eurotiales</taxon>
        <taxon>Aspergillaceae</taxon>
        <taxon>Penicillium</taxon>
    </lineage>
</organism>
<dbReference type="GO" id="GO:0000025">
    <property type="term" value="P:maltose catabolic process"/>
    <property type="evidence" value="ECO:0007669"/>
    <property type="project" value="TreeGrafter"/>
</dbReference>
<proteinExistence type="inferred from homology"/>
<evidence type="ECO:0000313" key="7">
    <source>
        <dbReference type="Proteomes" id="UP001147746"/>
    </source>
</evidence>
<evidence type="ECO:0000313" key="6">
    <source>
        <dbReference type="EMBL" id="KAJ5299617.1"/>
    </source>
</evidence>
<feature type="domain" description="Glycosyl hydrolase family 13 catalytic" evidence="5">
    <location>
        <begin position="20"/>
        <end position="439"/>
    </location>
</feature>
<dbReference type="InterPro" id="IPR013780">
    <property type="entry name" value="Glyco_hydro_b"/>
</dbReference>
<gene>
    <name evidence="6" type="ORF">N7476_011174</name>
</gene>
<accession>A0A9W9KUB3</accession>
<name>A0A9W9KUB3_9EURO</name>
<keyword evidence="7" id="KW-1185">Reference proteome</keyword>
<dbReference type="GO" id="GO:0004556">
    <property type="term" value="F:alpha-amylase activity"/>
    <property type="evidence" value="ECO:0007669"/>
    <property type="project" value="TreeGrafter"/>
</dbReference>
<dbReference type="Gene3D" id="3.90.400.10">
    <property type="entry name" value="Oligo-1,6-glucosidase, Domain 2"/>
    <property type="match status" value="1"/>
</dbReference>
<dbReference type="FunFam" id="2.60.40.1180:FF:000007">
    <property type="entry name" value="Sucrose isomerase"/>
    <property type="match status" value="1"/>
</dbReference>
<dbReference type="InterPro" id="IPR032091">
    <property type="entry name" value="Malt_amylase-like_C"/>
</dbReference>
<dbReference type="GO" id="GO:0033934">
    <property type="term" value="F:glucan 1,4-alpha-maltotriohydrolase activity"/>
    <property type="evidence" value="ECO:0007669"/>
    <property type="project" value="TreeGrafter"/>
</dbReference>
<evidence type="ECO:0000256" key="4">
    <source>
        <dbReference type="ARBA" id="ARBA00026248"/>
    </source>
</evidence>
<dbReference type="GO" id="GO:0004574">
    <property type="term" value="F:oligo-1,6-glucosidase activity"/>
    <property type="evidence" value="ECO:0007669"/>
    <property type="project" value="TreeGrafter"/>
</dbReference>
<dbReference type="Pfam" id="PF16657">
    <property type="entry name" value="Malt_amylase_C"/>
    <property type="match status" value="1"/>
</dbReference>
<dbReference type="PANTHER" id="PTHR10357">
    <property type="entry name" value="ALPHA-AMYLASE FAMILY MEMBER"/>
    <property type="match status" value="1"/>
</dbReference>
<dbReference type="FunFam" id="3.20.20.80:FF:000064">
    <property type="entry name" value="Oligo-1,6-glucosidase"/>
    <property type="match status" value="1"/>
</dbReference>
<dbReference type="InterPro" id="IPR006047">
    <property type="entry name" value="GH13_cat_dom"/>
</dbReference>
<dbReference type="InterPro" id="IPR017853">
    <property type="entry name" value="GH"/>
</dbReference>
<dbReference type="InterPro" id="IPR045857">
    <property type="entry name" value="O16G_dom_2"/>
</dbReference>
<evidence type="ECO:0000256" key="1">
    <source>
        <dbReference type="ARBA" id="ARBA00008061"/>
    </source>
</evidence>
<reference evidence="6" key="2">
    <citation type="journal article" date="2023" name="IMA Fungus">
        <title>Comparative genomic study of the Penicillium genus elucidates a diverse pangenome and 15 lateral gene transfer events.</title>
        <authorList>
            <person name="Petersen C."/>
            <person name="Sorensen T."/>
            <person name="Nielsen M.R."/>
            <person name="Sondergaard T.E."/>
            <person name="Sorensen J.L."/>
            <person name="Fitzpatrick D.A."/>
            <person name="Frisvad J.C."/>
            <person name="Nielsen K.L."/>
        </authorList>
    </citation>
    <scope>NUCLEOTIDE SEQUENCE</scope>
    <source>
        <strain evidence="6">IBT 21472</strain>
    </source>
</reference>
<comment type="similarity">
    <text evidence="1">Belongs to the glycosyl hydrolase 13 family.</text>
</comment>
<dbReference type="SUPFAM" id="SSF51011">
    <property type="entry name" value="Glycosyl hydrolase domain"/>
    <property type="match status" value="1"/>
</dbReference>
<keyword evidence="3" id="KW-0326">Glycosidase</keyword>
<comment type="caution">
    <text evidence="6">The sequence shown here is derived from an EMBL/GenBank/DDBJ whole genome shotgun (WGS) entry which is preliminary data.</text>
</comment>
<dbReference type="FunFam" id="3.20.20.80:FF:000087">
    <property type="entry name" value="Oligo-1,6-glucosidase IMA1"/>
    <property type="match status" value="1"/>
</dbReference>
<keyword evidence="4" id="KW-0462">Maltose metabolism</keyword>
<sequence length="589" mass="67360">MGSIGTEARRSWWKECSVYQIYTPSFKDSNGDGIGDLRGVMSKLDYIQSLGVDMIWLNPVFKSPQVDMGYDISDYFDIHPPYGTATDVDELTEAVHRRGMKLVMDLVVNHTSDQHPWFQASRSSLASEHRDWYIWKKPTFDEHGKSQPPNNWASYFGGSAWEYDEASGEYYLHLFAKQQPDLNWENPTVRAAVENIMRYWLDKGVDGFRMDVINFISKQMHFPDAPITNKNSVWQNGAKYYACGPRLHEYLHNIGKILKEYDAFSVGEMPEVNDCDEVLKAVGFDREELSMIFHFELMGLDHGAGGKFTPRKWKMQELKSVVSKWQKVMHEKSGWNALYLENHDQPRAVSRFAIDHPQYRALSAKLLATFLGFQNGTVFIYQGQELGMANVPHDWTIDHYRDIETLNHWAEFLATRGEKTASHTATLAEYRKKSRDNARTPMQWDSSAHAGFSSAIPWISVHEDYPVWNATAQVADAKSVYHYWASVLRLRKSCPDVFVYGSFELVSRDDAEVFAYSRHSSTNTALVVLNFEPREVSWTMPKNLFCGQAAEVLLSNYTRSKASTIACETLTLAPLEAFVLLGVTSSSRL</sequence>
<dbReference type="EMBL" id="JAPZBO010000010">
    <property type="protein sequence ID" value="KAJ5299617.1"/>
    <property type="molecule type" value="Genomic_DNA"/>
</dbReference>
<dbReference type="Gene3D" id="3.20.20.80">
    <property type="entry name" value="Glycosidases"/>
    <property type="match status" value="1"/>
</dbReference>
<dbReference type="NCBIfam" id="NF008183">
    <property type="entry name" value="PRK10933.1"/>
    <property type="match status" value="1"/>
</dbReference>
<evidence type="ECO:0000256" key="2">
    <source>
        <dbReference type="ARBA" id="ARBA00022801"/>
    </source>
</evidence>
<evidence type="ECO:0000259" key="5">
    <source>
        <dbReference type="SMART" id="SM00642"/>
    </source>
</evidence>
<evidence type="ECO:0000256" key="3">
    <source>
        <dbReference type="ARBA" id="ARBA00023295"/>
    </source>
</evidence>
<dbReference type="Proteomes" id="UP001147746">
    <property type="component" value="Unassembled WGS sequence"/>
</dbReference>
<dbReference type="PANTHER" id="PTHR10357:SF232">
    <property type="entry name" value="GLYCOSYL HYDROLASE FAMILY 13 CATALYTIC DOMAIN-CONTAINING PROTEIN"/>
    <property type="match status" value="1"/>
</dbReference>
<keyword evidence="2" id="KW-0378">Hydrolase</keyword>